<feature type="transmembrane region" description="Helical" evidence="1">
    <location>
        <begin position="21"/>
        <end position="52"/>
    </location>
</feature>
<organism evidence="2 3">
    <name type="scientific">Vicia faba</name>
    <name type="common">Broad bean</name>
    <name type="synonym">Faba vulgaris</name>
    <dbReference type="NCBI Taxonomy" id="3906"/>
    <lineage>
        <taxon>Eukaryota</taxon>
        <taxon>Viridiplantae</taxon>
        <taxon>Streptophyta</taxon>
        <taxon>Embryophyta</taxon>
        <taxon>Tracheophyta</taxon>
        <taxon>Spermatophyta</taxon>
        <taxon>Magnoliopsida</taxon>
        <taxon>eudicotyledons</taxon>
        <taxon>Gunneridae</taxon>
        <taxon>Pentapetalae</taxon>
        <taxon>rosids</taxon>
        <taxon>fabids</taxon>
        <taxon>Fabales</taxon>
        <taxon>Fabaceae</taxon>
        <taxon>Papilionoideae</taxon>
        <taxon>50 kb inversion clade</taxon>
        <taxon>NPAAA clade</taxon>
        <taxon>Hologalegina</taxon>
        <taxon>IRL clade</taxon>
        <taxon>Fabeae</taxon>
        <taxon>Vicia</taxon>
    </lineage>
</organism>
<dbReference type="EMBL" id="OX451737">
    <property type="protein sequence ID" value="CAI8597958.1"/>
    <property type="molecule type" value="Genomic_DNA"/>
</dbReference>
<proteinExistence type="predicted"/>
<name>A0AAV0ZLP6_VICFA</name>
<keyword evidence="1" id="KW-1133">Transmembrane helix</keyword>
<dbReference type="PANTHER" id="PTHR33710:SF80">
    <property type="entry name" value="ENDONUCLEASE_EXONUCLEASE_PHOSPHATASE"/>
    <property type="match status" value="1"/>
</dbReference>
<dbReference type="Proteomes" id="UP001157006">
    <property type="component" value="Chromosome 2"/>
</dbReference>
<keyword evidence="3" id="KW-1185">Reference proteome</keyword>
<keyword evidence="1" id="KW-0812">Transmembrane</keyword>
<evidence type="ECO:0000313" key="3">
    <source>
        <dbReference type="Proteomes" id="UP001157006"/>
    </source>
</evidence>
<protein>
    <submittedName>
        <fullName evidence="2">Uncharacterized protein</fullName>
    </submittedName>
</protein>
<sequence>MLQESETCLELSGRGFTIIPVIPMGGFGLCGTLLIWCLGCMNSLINFLLTLWQDIEQFSCTTQDPWIIVGDYNNVLHTMDHIGGNPVQHTEIVDLENLMNAANLFELDTIGYFYTWSNKHKNDLIYSRIDRAIGNMEWFHTCPNYILEILKCHISDHSPLILSLPEFAPLAIRHQARFKFINNVVEHSDFKQVVENSWKHRVNGKHMYMLWRKLKRLQPFLRNLNRRINTGIINCCSKLENAKNNLAGDLFKQEFAAQVQTWSKKLMEATVEEEKLLIHKAKINWLQLGDGNNAFFHAICDAVGELT</sequence>
<keyword evidence="1" id="KW-0472">Membrane</keyword>
<evidence type="ECO:0000313" key="2">
    <source>
        <dbReference type="EMBL" id="CAI8597958.1"/>
    </source>
</evidence>
<accession>A0AAV0ZLP6</accession>
<dbReference type="AlphaFoldDB" id="A0AAV0ZLP6"/>
<reference evidence="2 3" key="1">
    <citation type="submission" date="2023-01" db="EMBL/GenBank/DDBJ databases">
        <authorList>
            <person name="Kreplak J."/>
        </authorList>
    </citation>
    <scope>NUCLEOTIDE SEQUENCE [LARGE SCALE GENOMIC DNA]</scope>
</reference>
<dbReference type="Gene3D" id="3.60.10.10">
    <property type="entry name" value="Endonuclease/exonuclease/phosphatase"/>
    <property type="match status" value="1"/>
</dbReference>
<evidence type="ECO:0000256" key="1">
    <source>
        <dbReference type="SAM" id="Phobius"/>
    </source>
</evidence>
<dbReference type="PANTHER" id="PTHR33710">
    <property type="entry name" value="BNAC02G09200D PROTEIN"/>
    <property type="match status" value="1"/>
</dbReference>
<dbReference type="SUPFAM" id="SSF56219">
    <property type="entry name" value="DNase I-like"/>
    <property type="match status" value="1"/>
</dbReference>
<dbReference type="InterPro" id="IPR036691">
    <property type="entry name" value="Endo/exonu/phosph_ase_sf"/>
</dbReference>
<gene>
    <name evidence="2" type="ORF">VFH_II105400</name>
</gene>